<proteinExistence type="predicted"/>
<dbReference type="KEGG" id="lcre:Pla8534_27710"/>
<protein>
    <submittedName>
        <fullName evidence="1">Uncharacterized protein</fullName>
    </submittedName>
</protein>
<dbReference type="OrthoDB" id="9906516at2"/>
<evidence type="ECO:0000313" key="2">
    <source>
        <dbReference type="Proteomes" id="UP000317648"/>
    </source>
</evidence>
<sequence>MTTRLRSAAIWLWNWIRNFRNMSRIEVLVLAGIVAVLVMLLWSEPQWASSGEREVPIRIVLSDAATEQPIAGAQVGVYLPFTPERPPAFSTALWNQILPQHLATTNQAGNALVAMTFRTGASHRQPVPHVHLNGAFVAVEALGFAPCVVPLGYPALPVARVNELQELVVPVRLSRLAPQER</sequence>
<dbReference type="RefSeq" id="WP_145053750.1">
    <property type="nucleotide sequence ID" value="NZ_CP036433.1"/>
</dbReference>
<dbReference type="Proteomes" id="UP000317648">
    <property type="component" value="Chromosome"/>
</dbReference>
<dbReference type="AlphaFoldDB" id="A0A518DSZ7"/>
<reference evidence="1 2" key="1">
    <citation type="submission" date="2019-02" db="EMBL/GenBank/DDBJ databases">
        <title>Deep-cultivation of Planctomycetes and their phenomic and genomic characterization uncovers novel biology.</title>
        <authorList>
            <person name="Wiegand S."/>
            <person name="Jogler M."/>
            <person name="Boedeker C."/>
            <person name="Pinto D."/>
            <person name="Vollmers J."/>
            <person name="Rivas-Marin E."/>
            <person name="Kohn T."/>
            <person name="Peeters S.H."/>
            <person name="Heuer A."/>
            <person name="Rast P."/>
            <person name="Oberbeckmann S."/>
            <person name="Bunk B."/>
            <person name="Jeske O."/>
            <person name="Meyerdierks A."/>
            <person name="Storesund J.E."/>
            <person name="Kallscheuer N."/>
            <person name="Luecker S."/>
            <person name="Lage O.M."/>
            <person name="Pohl T."/>
            <person name="Merkel B.J."/>
            <person name="Hornburger P."/>
            <person name="Mueller R.-W."/>
            <person name="Bruemmer F."/>
            <person name="Labrenz M."/>
            <person name="Spormann A.M."/>
            <person name="Op den Camp H."/>
            <person name="Overmann J."/>
            <person name="Amann R."/>
            <person name="Jetten M.S.M."/>
            <person name="Mascher T."/>
            <person name="Medema M.H."/>
            <person name="Devos D.P."/>
            <person name="Kaster A.-K."/>
            <person name="Ovreas L."/>
            <person name="Rohde M."/>
            <person name="Galperin M.Y."/>
            <person name="Jogler C."/>
        </authorList>
    </citation>
    <scope>NUCLEOTIDE SEQUENCE [LARGE SCALE GENOMIC DNA]</scope>
    <source>
        <strain evidence="1 2">Pla85_3_4</strain>
    </source>
</reference>
<keyword evidence="2" id="KW-1185">Reference proteome</keyword>
<evidence type="ECO:0000313" key="1">
    <source>
        <dbReference type="EMBL" id="QDU94962.1"/>
    </source>
</evidence>
<gene>
    <name evidence="1" type="ORF">Pla8534_27710</name>
</gene>
<accession>A0A518DSZ7</accession>
<name>A0A518DSZ7_9BACT</name>
<dbReference type="EMBL" id="CP036433">
    <property type="protein sequence ID" value="QDU94962.1"/>
    <property type="molecule type" value="Genomic_DNA"/>
</dbReference>
<organism evidence="1 2">
    <name type="scientific">Lignipirellula cremea</name>
    <dbReference type="NCBI Taxonomy" id="2528010"/>
    <lineage>
        <taxon>Bacteria</taxon>
        <taxon>Pseudomonadati</taxon>
        <taxon>Planctomycetota</taxon>
        <taxon>Planctomycetia</taxon>
        <taxon>Pirellulales</taxon>
        <taxon>Pirellulaceae</taxon>
        <taxon>Lignipirellula</taxon>
    </lineage>
</organism>